<organism evidence="4 5">
    <name type="scientific">Silvibacterium dinghuense</name>
    <dbReference type="NCBI Taxonomy" id="1560006"/>
    <lineage>
        <taxon>Bacteria</taxon>
        <taxon>Pseudomonadati</taxon>
        <taxon>Acidobacteriota</taxon>
        <taxon>Terriglobia</taxon>
        <taxon>Terriglobales</taxon>
        <taxon>Acidobacteriaceae</taxon>
        <taxon>Silvibacterium</taxon>
    </lineage>
</organism>
<dbReference type="OrthoDB" id="106887at2"/>
<dbReference type="InterPro" id="IPR008928">
    <property type="entry name" value="6-hairpin_glycosidase_sf"/>
</dbReference>
<proteinExistence type="predicted"/>
<sequence>MLKSKRLALSLLALLLFPLSLAVAQQPAQPPIDDYIHHAWDTLTRSMSDCKSVADTKLARASVLYLPAGYPERPEVKALETQCHVQVRYLPHAIQHIGDIKPHEIPDAGLLYLPNKYVVPGGRFNEMYGWDSYFIILGLLEDHRLDLARGMVENFFFEIQYYGAILNANRTYYFTRSQPPFLSSMIRAVYDAYIAAGRTKDAADWLNYAYPYAVRDHTLWMSREHQAGSTGLARYYDFGDGPVEEMADDSTYYPDVIRWLLKHPKEGREYLVAGPDNPNAAQQAELAQTSCDPRISPVCAHAHVDGHWLSRDFYKGDRAMRESGFDPEFRFGAFAGSTHHYAPVCLNALLYQYEEDLAWMAETRHQQQEAAHWRADADARKAAIDKYLWNAQKGMYFDYDFITHHQSSYHYISTFYPLWSGAASAAQAKAIESHLSLFEHPGGLAMSDVESGVQWDLPYGWAPTNWIAVDGLVRAGDLNDAVRIARRFTTMVRNNYQCDHTLHEKYNVVTASSEVDVASGYKMNVVGFGWTNGTYLKMQSLIRSAHQPETTVDVPARVCAAQ</sequence>
<dbReference type="Pfam" id="PF01204">
    <property type="entry name" value="Trehalase"/>
    <property type="match status" value="2"/>
</dbReference>
<comment type="caution">
    <text evidence="4">The sequence shown here is derived from an EMBL/GenBank/DDBJ whole genome shotgun (WGS) entry which is preliminary data.</text>
</comment>
<gene>
    <name evidence="4" type="ORF">ESZ00_07855</name>
</gene>
<protein>
    <submittedName>
        <fullName evidence="4">Trehalase</fullName>
    </submittedName>
</protein>
<dbReference type="AlphaFoldDB" id="A0A4Q1SJZ5"/>
<keyword evidence="2" id="KW-0326">Glycosidase</keyword>
<accession>A0A4Q1SJZ5</accession>
<dbReference type="InterPro" id="IPR012341">
    <property type="entry name" value="6hp_glycosidase-like_sf"/>
</dbReference>
<feature type="chain" id="PRO_5020277639" evidence="3">
    <location>
        <begin position="25"/>
        <end position="562"/>
    </location>
</feature>
<reference evidence="4 5" key="1">
    <citation type="journal article" date="2016" name="Int. J. Syst. Evol. Microbiol.">
        <title>Acidipila dinghuensis sp. nov., an acidobacterium isolated from forest soil.</title>
        <authorList>
            <person name="Jiang Y.W."/>
            <person name="Wang J."/>
            <person name="Chen M.H."/>
            <person name="Lv Y.Y."/>
            <person name="Qiu L.H."/>
        </authorList>
    </citation>
    <scope>NUCLEOTIDE SEQUENCE [LARGE SCALE GENOMIC DNA]</scope>
    <source>
        <strain evidence="4 5">DHOF10</strain>
    </source>
</reference>
<evidence type="ECO:0000313" key="4">
    <source>
        <dbReference type="EMBL" id="RXS97765.1"/>
    </source>
</evidence>
<feature type="signal peptide" evidence="3">
    <location>
        <begin position="1"/>
        <end position="24"/>
    </location>
</feature>
<dbReference type="PROSITE" id="PS00927">
    <property type="entry name" value="TREHALASE_1"/>
    <property type="match status" value="1"/>
</dbReference>
<evidence type="ECO:0000313" key="5">
    <source>
        <dbReference type="Proteomes" id="UP000290253"/>
    </source>
</evidence>
<dbReference type="EMBL" id="SDMK01000001">
    <property type="protein sequence ID" value="RXS97765.1"/>
    <property type="molecule type" value="Genomic_DNA"/>
</dbReference>
<keyword evidence="3" id="KW-0732">Signal</keyword>
<evidence type="ECO:0000256" key="1">
    <source>
        <dbReference type="ARBA" id="ARBA00022801"/>
    </source>
</evidence>
<keyword evidence="5" id="KW-1185">Reference proteome</keyword>
<dbReference type="PRINTS" id="PR00744">
    <property type="entry name" value="GLHYDRLASE37"/>
</dbReference>
<evidence type="ECO:0000256" key="3">
    <source>
        <dbReference type="SAM" id="SignalP"/>
    </source>
</evidence>
<dbReference type="SUPFAM" id="SSF48208">
    <property type="entry name" value="Six-hairpin glycosidases"/>
    <property type="match status" value="1"/>
</dbReference>
<dbReference type="Proteomes" id="UP000290253">
    <property type="component" value="Unassembled WGS sequence"/>
</dbReference>
<dbReference type="Gene3D" id="1.50.10.10">
    <property type="match status" value="1"/>
</dbReference>
<dbReference type="PANTHER" id="PTHR23403">
    <property type="entry name" value="TREHALASE"/>
    <property type="match status" value="1"/>
</dbReference>
<dbReference type="GO" id="GO:0004555">
    <property type="term" value="F:alpha,alpha-trehalase activity"/>
    <property type="evidence" value="ECO:0007669"/>
    <property type="project" value="InterPro"/>
</dbReference>
<dbReference type="InterPro" id="IPR001661">
    <property type="entry name" value="Glyco_hydro_37"/>
</dbReference>
<keyword evidence="1" id="KW-0378">Hydrolase</keyword>
<dbReference type="InterPro" id="IPR018232">
    <property type="entry name" value="Glyco_hydro_37_CS"/>
</dbReference>
<dbReference type="PANTHER" id="PTHR23403:SF6">
    <property type="entry name" value="CYTOSOLIC NEUTRAL TREHALASE-RELATED"/>
    <property type="match status" value="1"/>
</dbReference>
<name>A0A4Q1SJZ5_9BACT</name>
<dbReference type="GO" id="GO:0005993">
    <property type="term" value="P:trehalose catabolic process"/>
    <property type="evidence" value="ECO:0007669"/>
    <property type="project" value="TreeGrafter"/>
</dbReference>
<evidence type="ECO:0000256" key="2">
    <source>
        <dbReference type="ARBA" id="ARBA00023295"/>
    </source>
</evidence>
<dbReference type="PROSITE" id="PS00928">
    <property type="entry name" value="TREHALASE_2"/>
    <property type="match status" value="1"/>
</dbReference>
<dbReference type="RefSeq" id="WP_129207544.1">
    <property type="nucleotide sequence ID" value="NZ_BMGU01000001.1"/>
</dbReference>